<dbReference type="Pfam" id="PF02183">
    <property type="entry name" value="HALZ"/>
    <property type="match status" value="1"/>
</dbReference>
<sequence length="371" mass="39823">QLPPEMELGLSLGEAPACKPLSPAWKSGRGGGAGLRLGFCMGLGVEREDEEQATGGRAEASLAAAAERRDEERRSSADPPVQLELLPFTPVPRQPSSSAAKIRMESLLLSLFLVGIIQKGSCEWSNRGLDVNQLPSGGEMEGTPASSSPNSAVSSFQVDFAAAFGNGGAARNECGEAERASSRASDEEENGPTRKKLRLSKEQSAYLEESFKEHNTLNPKQKLALAKQLNLRPRQVEVWFQNRRARTKLKQTEVDCEYLKSCCEKLTEENRRLHKELQELRALKTAQPFYMQLPATTLTMCPSCERVATASTAAAHPTDSASAPTRAAAPANGTSSSGLLSLVPARSRLFPFPPAPAPQHPPPAAHPSAAS</sequence>
<evidence type="ECO:0000256" key="9">
    <source>
        <dbReference type="RuleBase" id="RU000682"/>
    </source>
</evidence>
<dbReference type="OrthoDB" id="6159439at2759"/>
<comment type="similarity">
    <text evidence="2">Belongs to the HD-ZIP homeobox family. Class II subfamily.</text>
</comment>
<feature type="domain" description="Homeobox" evidence="11">
    <location>
        <begin position="190"/>
        <end position="250"/>
    </location>
</feature>
<keyword evidence="5 8" id="KW-0371">Homeobox</keyword>
<feature type="compositionally biased region" description="Basic and acidic residues" evidence="10">
    <location>
        <begin position="173"/>
        <end position="185"/>
    </location>
</feature>
<evidence type="ECO:0000256" key="2">
    <source>
        <dbReference type="ARBA" id="ARBA00006074"/>
    </source>
</evidence>
<dbReference type="PANTHER" id="PTHR45714:SF39">
    <property type="entry name" value="HOMEOBOX-LEUCINE ZIPPER PROTEIN HAT14"/>
    <property type="match status" value="1"/>
</dbReference>
<evidence type="ECO:0000256" key="8">
    <source>
        <dbReference type="PROSITE-ProRule" id="PRU00108"/>
    </source>
</evidence>
<evidence type="ECO:0000313" key="12">
    <source>
        <dbReference type="EMBL" id="MQM09032.1"/>
    </source>
</evidence>
<feature type="non-terminal residue" evidence="12">
    <location>
        <position position="1"/>
    </location>
</feature>
<dbReference type="GO" id="GO:0000981">
    <property type="term" value="F:DNA-binding transcription factor activity, RNA polymerase II-specific"/>
    <property type="evidence" value="ECO:0007669"/>
    <property type="project" value="InterPro"/>
</dbReference>
<feature type="region of interest" description="Disordered" evidence="10">
    <location>
        <begin position="173"/>
        <end position="199"/>
    </location>
</feature>
<keyword evidence="3" id="KW-0805">Transcription regulation</keyword>
<protein>
    <recommendedName>
        <fullName evidence="11">Homeobox domain-containing protein</fullName>
    </recommendedName>
</protein>
<feature type="DNA-binding region" description="Homeobox" evidence="8">
    <location>
        <begin position="192"/>
        <end position="251"/>
    </location>
</feature>
<dbReference type="GO" id="GO:0043565">
    <property type="term" value="F:sequence-specific DNA binding"/>
    <property type="evidence" value="ECO:0007669"/>
    <property type="project" value="InterPro"/>
</dbReference>
<keyword evidence="6" id="KW-0804">Transcription</keyword>
<dbReference type="PROSITE" id="PS50071">
    <property type="entry name" value="HOMEOBOX_2"/>
    <property type="match status" value="1"/>
</dbReference>
<dbReference type="Proteomes" id="UP000652761">
    <property type="component" value="Unassembled WGS sequence"/>
</dbReference>
<feature type="region of interest" description="Disordered" evidence="10">
    <location>
        <begin position="315"/>
        <end position="371"/>
    </location>
</feature>
<comment type="subcellular location">
    <subcellularLocation>
        <location evidence="1 8 9">Nucleus</location>
    </subcellularLocation>
</comment>
<dbReference type="EMBL" id="NMUH01004275">
    <property type="protein sequence ID" value="MQM09032.1"/>
    <property type="molecule type" value="Genomic_DNA"/>
</dbReference>
<dbReference type="InterPro" id="IPR001356">
    <property type="entry name" value="HD"/>
</dbReference>
<keyword evidence="13" id="KW-1185">Reference proteome</keyword>
<evidence type="ECO:0000256" key="1">
    <source>
        <dbReference type="ARBA" id="ARBA00004123"/>
    </source>
</evidence>
<dbReference type="FunFam" id="1.10.10.60:FF:000577">
    <property type="entry name" value="Homeobox-leucine zipper protein 18"/>
    <property type="match status" value="1"/>
</dbReference>
<dbReference type="SMART" id="SM00389">
    <property type="entry name" value="HOX"/>
    <property type="match status" value="1"/>
</dbReference>
<dbReference type="PANTHER" id="PTHR45714">
    <property type="entry name" value="HOMEOBOX-LEUCINE ZIPPER PROTEIN HAT14"/>
    <property type="match status" value="1"/>
</dbReference>
<dbReference type="GO" id="GO:0005634">
    <property type="term" value="C:nucleus"/>
    <property type="evidence" value="ECO:0007669"/>
    <property type="project" value="UniProtKB-SubCell"/>
</dbReference>
<feature type="region of interest" description="Disordered" evidence="10">
    <location>
        <begin position="47"/>
        <end position="79"/>
    </location>
</feature>
<dbReference type="InterPro" id="IPR017970">
    <property type="entry name" value="Homeobox_CS"/>
</dbReference>
<keyword evidence="7 8" id="KW-0539">Nucleus</keyword>
<evidence type="ECO:0000256" key="10">
    <source>
        <dbReference type="SAM" id="MobiDB-lite"/>
    </source>
</evidence>
<reference evidence="12" key="1">
    <citation type="submission" date="2017-07" db="EMBL/GenBank/DDBJ databases">
        <title>Taro Niue Genome Assembly and Annotation.</title>
        <authorList>
            <person name="Atibalentja N."/>
            <person name="Keating K."/>
            <person name="Fields C.J."/>
        </authorList>
    </citation>
    <scope>NUCLEOTIDE SEQUENCE</scope>
    <source>
        <strain evidence="12">Niue_2</strain>
        <tissue evidence="12">Leaf</tissue>
    </source>
</reference>
<comment type="caution">
    <text evidence="12">The sequence shown here is derived from an EMBL/GenBank/DDBJ whole genome shotgun (WGS) entry which is preliminary data.</text>
</comment>
<feature type="compositionally biased region" description="Low complexity" evidence="10">
    <location>
        <begin position="317"/>
        <end position="331"/>
    </location>
</feature>
<evidence type="ECO:0000256" key="7">
    <source>
        <dbReference type="ARBA" id="ARBA00023242"/>
    </source>
</evidence>
<evidence type="ECO:0000256" key="6">
    <source>
        <dbReference type="ARBA" id="ARBA00023163"/>
    </source>
</evidence>
<feature type="compositionally biased region" description="Pro residues" evidence="10">
    <location>
        <begin position="351"/>
        <end position="365"/>
    </location>
</feature>
<evidence type="ECO:0000259" key="11">
    <source>
        <dbReference type="PROSITE" id="PS50071"/>
    </source>
</evidence>
<name>A0A843WFI8_COLES</name>
<dbReference type="AlphaFoldDB" id="A0A843WFI8"/>
<evidence type="ECO:0000256" key="5">
    <source>
        <dbReference type="ARBA" id="ARBA00023155"/>
    </source>
</evidence>
<dbReference type="CDD" id="cd00086">
    <property type="entry name" value="homeodomain"/>
    <property type="match status" value="1"/>
</dbReference>
<evidence type="ECO:0000313" key="13">
    <source>
        <dbReference type="Proteomes" id="UP000652761"/>
    </source>
</evidence>
<dbReference type="InterPro" id="IPR003106">
    <property type="entry name" value="Leu_zip_homeo"/>
</dbReference>
<evidence type="ECO:0000256" key="3">
    <source>
        <dbReference type="ARBA" id="ARBA00023015"/>
    </source>
</evidence>
<dbReference type="Pfam" id="PF00046">
    <property type="entry name" value="Homeodomain"/>
    <property type="match status" value="1"/>
</dbReference>
<dbReference type="Gene3D" id="1.10.10.60">
    <property type="entry name" value="Homeodomain-like"/>
    <property type="match status" value="1"/>
</dbReference>
<feature type="compositionally biased region" description="Basic and acidic residues" evidence="10">
    <location>
        <begin position="66"/>
        <end position="76"/>
    </location>
</feature>
<evidence type="ECO:0000256" key="4">
    <source>
        <dbReference type="ARBA" id="ARBA00023125"/>
    </source>
</evidence>
<dbReference type="InterPro" id="IPR009057">
    <property type="entry name" value="Homeodomain-like_sf"/>
</dbReference>
<dbReference type="SMART" id="SM00340">
    <property type="entry name" value="HALZ"/>
    <property type="match status" value="1"/>
</dbReference>
<organism evidence="12 13">
    <name type="scientific">Colocasia esculenta</name>
    <name type="common">Wild taro</name>
    <name type="synonym">Arum esculentum</name>
    <dbReference type="NCBI Taxonomy" id="4460"/>
    <lineage>
        <taxon>Eukaryota</taxon>
        <taxon>Viridiplantae</taxon>
        <taxon>Streptophyta</taxon>
        <taxon>Embryophyta</taxon>
        <taxon>Tracheophyta</taxon>
        <taxon>Spermatophyta</taxon>
        <taxon>Magnoliopsida</taxon>
        <taxon>Liliopsida</taxon>
        <taxon>Araceae</taxon>
        <taxon>Aroideae</taxon>
        <taxon>Colocasieae</taxon>
        <taxon>Colocasia</taxon>
    </lineage>
</organism>
<proteinExistence type="inferred from homology"/>
<dbReference type="InterPro" id="IPR050762">
    <property type="entry name" value="HD-ZIP_Homeobox_LZ_Class_II"/>
</dbReference>
<dbReference type="PROSITE" id="PS00027">
    <property type="entry name" value="HOMEOBOX_1"/>
    <property type="match status" value="1"/>
</dbReference>
<keyword evidence="4 8" id="KW-0238">DNA-binding</keyword>
<gene>
    <name evidence="12" type="ORF">Taro_041892</name>
</gene>
<accession>A0A843WFI8</accession>
<dbReference type="SUPFAM" id="SSF46689">
    <property type="entry name" value="Homeodomain-like"/>
    <property type="match status" value="1"/>
</dbReference>